<evidence type="ECO:0000259" key="12">
    <source>
        <dbReference type="Pfam" id="PF08245"/>
    </source>
</evidence>
<keyword evidence="4" id="KW-0547">Nucleotide-binding</keyword>
<feature type="domain" description="Mur ligase C-terminal" evidence="11">
    <location>
        <begin position="318"/>
        <end position="433"/>
    </location>
</feature>
<dbReference type="GO" id="GO:0051301">
    <property type="term" value="P:cell division"/>
    <property type="evidence" value="ECO:0007669"/>
    <property type="project" value="UniProtKB-KW"/>
</dbReference>
<dbReference type="GO" id="GO:0009252">
    <property type="term" value="P:peptidoglycan biosynthetic process"/>
    <property type="evidence" value="ECO:0007669"/>
    <property type="project" value="UniProtKB-UniPathway"/>
</dbReference>
<dbReference type="SUPFAM" id="SSF53244">
    <property type="entry name" value="MurD-like peptide ligases, peptide-binding domain"/>
    <property type="match status" value="1"/>
</dbReference>
<organism evidence="13 14">
    <name type="scientific">Mariprofundus erugo</name>
    <dbReference type="NCBI Taxonomy" id="2528639"/>
    <lineage>
        <taxon>Bacteria</taxon>
        <taxon>Pseudomonadati</taxon>
        <taxon>Pseudomonadota</taxon>
        <taxon>Candidatius Mariprofundia</taxon>
        <taxon>Mariprofundales</taxon>
        <taxon>Mariprofundaceae</taxon>
        <taxon>Mariprofundus</taxon>
    </lineage>
</organism>
<gene>
    <name evidence="13" type="ORF">FEF65_04455</name>
</gene>
<dbReference type="UniPathway" id="UPA00219"/>
<dbReference type="GO" id="GO:0008360">
    <property type="term" value="P:regulation of cell shape"/>
    <property type="evidence" value="ECO:0007669"/>
    <property type="project" value="UniProtKB-KW"/>
</dbReference>
<protein>
    <recommendedName>
        <fullName evidence="10">UDP-N-acetylmuramoyl-tripeptide--D-alanyl-D-alanine ligase</fullName>
        <ecNumber evidence="10">6.3.2.10</ecNumber>
    </recommendedName>
</protein>
<dbReference type="AlphaFoldDB" id="A0A5R9GPP7"/>
<evidence type="ECO:0000256" key="5">
    <source>
        <dbReference type="ARBA" id="ARBA00022840"/>
    </source>
</evidence>
<dbReference type="Pfam" id="PF08245">
    <property type="entry name" value="Mur_ligase_M"/>
    <property type="match status" value="1"/>
</dbReference>
<dbReference type="RefSeq" id="WP_138238586.1">
    <property type="nucleotide sequence ID" value="NZ_VBRY01000003.1"/>
</dbReference>
<keyword evidence="6 10" id="KW-0133">Cell shape</keyword>
<dbReference type="NCBIfam" id="TIGR01143">
    <property type="entry name" value="murF"/>
    <property type="match status" value="1"/>
</dbReference>
<dbReference type="InterPro" id="IPR036565">
    <property type="entry name" value="Mur-like_cat_sf"/>
</dbReference>
<evidence type="ECO:0000256" key="8">
    <source>
        <dbReference type="ARBA" id="ARBA00023306"/>
    </source>
</evidence>
<sequence>MYLTGADLQRATAGQWLGGMPDAVTQVVTDTRGFTAGSAFLALRGPHYDGHLFAGQIAERASLLIGDHEGIKRWSELSCPQLQVNNTLQALGDIAHAWRMQLANTTVVAISGSYGKTSLRSLLQHGLSALGMHVAATTGNLNNLVGVPKTLMAVPKEAGIALIECGISECGEMVRLSAMVQPDVAVLTGITAAHGEGLGGMAGVVREKSALFDHLNEGGWCMLGEGVGSCLDQYGVARPAGAIDIEQQPLQWQLEGKKLRLDHGTEHATIELQLPARHWAANMTLAASLILRLMANRGVAVSLAEVAGALASWQPEPGRMQICTGIEGCTVLDDCYNANPVSMQAAINTLAVMQGNRVAVLGDMAELGAASDAAHAGLDVSEIDQLYLVGAKMEALAIRSPKARWYPDSRAAAASLSRENFGPTDTVLVKGSRSMTLEAVVNVLCSGGQQEVRHAL</sequence>
<keyword evidence="1" id="KW-0963">Cytoplasm</keyword>
<keyword evidence="8 10" id="KW-0131">Cell cycle</keyword>
<reference evidence="13 14" key="1">
    <citation type="journal article" date="2019" name="Appl. Environ. Microbiol.">
        <title>Environmental Evidence and Genomic Insight of Iron-oxidizing Bacteria Preference Towards More Corrosion Resistant Stainless Steel at Higher Salinities.</title>
        <authorList>
            <person name="Garrison C.E."/>
            <person name="Price K.A."/>
            <person name="Field E.K."/>
        </authorList>
    </citation>
    <scope>NUCLEOTIDE SEQUENCE [LARGE SCALE GENOMIC DNA]</scope>
    <source>
        <strain evidence="13 14">P3</strain>
    </source>
</reference>
<dbReference type="EMBL" id="VBRY01000003">
    <property type="protein sequence ID" value="TLS68251.1"/>
    <property type="molecule type" value="Genomic_DNA"/>
</dbReference>
<dbReference type="GO" id="GO:0008766">
    <property type="term" value="F:UDP-N-acetylmuramoylalanyl-D-glutamyl-2,6-diaminopimelate-D-alanyl-D-alanine ligase activity"/>
    <property type="evidence" value="ECO:0007669"/>
    <property type="project" value="RHEA"/>
</dbReference>
<dbReference type="Pfam" id="PF02875">
    <property type="entry name" value="Mur_ligase_C"/>
    <property type="match status" value="1"/>
</dbReference>
<accession>A0A5R9GPP7</accession>
<dbReference type="InterPro" id="IPR035911">
    <property type="entry name" value="MurE/MurF_N"/>
</dbReference>
<dbReference type="GO" id="GO:0047480">
    <property type="term" value="F:UDP-N-acetylmuramoyl-tripeptide-D-alanyl-D-alanine ligase activity"/>
    <property type="evidence" value="ECO:0007669"/>
    <property type="project" value="UniProtKB-EC"/>
</dbReference>
<comment type="caution">
    <text evidence="13">The sequence shown here is derived from an EMBL/GenBank/DDBJ whole genome shotgun (WGS) entry which is preliminary data.</text>
</comment>
<dbReference type="InterPro" id="IPR013221">
    <property type="entry name" value="Mur_ligase_cen"/>
</dbReference>
<dbReference type="SUPFAM" id="SSF53623">
    <property type="entry name" value="MurD-like peptide ligases, catalytic domain"/>
    <property type="match status" value="1"/>
</dbReference>
<keyword evidence="14" id="KW-1185">Reference proteome</keyword>
<evidence type="ECO:0000256" key="2">
    <source>
        <dbReference type="ARBA" id="ARBA00022598"/>
    </source>
</evidence>
<evidence type="ECO:0000256" key="6">
    <source>
        <dbReference type="ARBA" id="ARBA00022960"/>
    </source>
</evidence>
<keyword evidence="9 10" id="KW-0961">Cell wall biogenesis/degradation</keyword>
<dbReference type="GO" id="GO:0005737">
    <property type="term" value="C:cytoplasm"/>
    <property type="evidence" value="ECO:0007669"/>
    <property type="project" value="UniProtKB-SubCell"/>
</dbReference>
<dbReference type="Proteomes" id="UP000306585">
    <property type="component" value="Unassembled WGS sequence"/>
</dbReference>
<comment type="catalytic activity">
    <reaction evidence="10">
        <text>D-alanyl-D-alanine + UDP-N-acetyl-alpha-D-muramoyl-L-alanyl-gamma-D-glutamyl-meso-2,6-diaminopimelate + ATP = UDP-N-acetyl-alpha-D-muramoyl-L-alanyl-gamma-D-glutamyl-meso-2,6-diaminopimeloyl-D-alanyl-D-alanine + ADP + phosphate + H(+)</text>
        <dbReference type="Rhea" id="RHEA:28374"/>
        <dbReference type="ChEBI" id="CHEBI:15378"/>
        <dbReference type="ChEBI" id="CHEBI:30616"/>
        <dbReference type="ChEBI" id="CHEBI:43474"/>
        <dbReference type="ChEBI" id="CHEBI:57822"/>
        <dbReference type="ChEBI" id="CHEBI:61386"/>
        <dbReference type="ChEBI" id="CHEBI:83905"/>
        <dbReference type="ChEBI" id="CHEBI:456216"/>
        <dbReference type="EC" id="6.3.2.10"/>
    </reaction>
</comment>
<keyword evidence="5" id="KW-0067">ATP-binding</keyword>
<dbReference type="Gene3D" id="3.90.190.20">
    <property type="entry name" value="Mur ligase, C-terminal domain"/>
    <property type="match status" value="1"/>
</dbReference>
<evidence type="ECO:0000256" key="9">
    <source>
        <dbReference type="ARBA" id="ARBA00023316"/>
    </source>
</evidence>
<comment type="pathway">
    <text evidence="10">Cell wall biogenesis; peptidoglycan biosynthesis.</text>
</comment>
<dbReference type="InterPro" id="IPR005863">
    <property type="entry name" value="UDP-N-AcMur_synth"/>
</dbReference>
<dbReference type="Gene3D" id="3.40.1190.10">
    <property type="entry name" value="Mur-like, catalytic domain"/>
    <property type="match status" value="1"/>
</dbReference>
<dbReference type="GO" id="GO:0071555">
    <property type="term" value="P:cell wall organization"/>
    <property type="evidence" value="ECO:0007669"/>
    <property type="project" value="UniProtKB-KW"/>
</dbReference>
<dbReference type="PANTHER" id="PTHR43024">
    <property type="entry name" value="UDP-N-ACETYLMURAMOYL-TRIPEPTIDE--D-ALANYL-D-ALANINE LIGASE"/>
    <property type="match status" value="1"/>
</dbReference>
<comment type="subcellular location">
    <subcellularLocation>
        <location evidence="10">Cytoplasm</location>
    </subcellularLocation>
</comment>
<evidence type="ECO:0000256" key="10">
    <source>
        <dbReference type="RuleBase" id="RU004136"/>
    </source>
</evidence>
<name>A0A5R9GPP7_9PROT</name>
<dbReference type="EC" id="6.3.2.10" evidence="10"/>
<evidence type="ECO:0000256" key="7">
    <source>
        <dbReference type="ARBA" id="ARBA00022984"/>
    </source>
</evidence>
<proteinExistence type="predicted"/>
<keyword evidence="3 10" id="KW-0132">Cell division</keyword>
<evidence type="ECO:0000313" key="13">
    <source>
        <dbReference type="EMBL" id="TLS68251.1"/>
    </source>
</evidence>
<evidence type="ECO:0000313" key="14">
    <source>
        <dbReference type="Proteomes" id="UP000306585"/>
    </source>
</evidence>
<feature type="domain" description="Mur ligase central" evidence="12">
    <location>
        <begin position="110"/>
        <end position="288"/>
    </location>
</feature>
<dbReference type="InterPro" id="IPR051046">
    <property type="entry name" value="MurCDEF_CellWall_CoF430Synth"/>
</dbReference>
<evidence type="ECO:0000259" key="11">
    <source>
        <dbReference type="Pfam" id="PF02875"/>
    </source>
</evidence>
<evidence type="ECO:0000256" key="4">
    <source>
        <dbReference type="ARBA" id="ARBA00022741"/>
    </source>
</evidence>
<keyword evidence="7 10" id="KW-0573">Peptidoglycan synthesis</keyword>
<dbReference type="InterPro" id="IPR004101">
    <property type="entry name" value="Mur_ligase_C"/>
</dbReference>
<dbReference type="InterPro" id="IPR036615">
    <property type="entry name" value="Mur_ligase_C_dom_sf"/>
</dbReference>
<keyword evidence="2 13" id="KW-0436">Ligase</keyword>
<comment type="function">
    <text evidence="10">Involved in cell wall formation. Catalyzes the final step in the synthesis of UDP-N-acetylmuramoyl-pentapeptide, the precursor of murein.</text>
</comment>
<evidence type="ECO:0000256" key="3">
    <source>
        <dbReference type="ARBA" id="ARBA00022618"/>
    </source>
</evidence>
<dbReference type="SUPFAM" id="SSF63418">
    <property type="entry name" value="MurE/MurF N-terminal domain"/>
    <property type="match status" value="1"/>
</dbReference>
<dbReference type="GO" id="GO:0005524">
    <property type="term" value="F:ATP binding"/>
    <property type="evidence" value="ECO:0007669"/>
    <property type="project" value="UniProtKB-KW"/>
</dbReference>
<dbReference type="Gene3D" id="3.40.1390.10">
    <property type="entry name" value="MurE/MurF, N-terminal domain"/>
    <property type="match status" value="1"/>
</dbReference>
<dbReference type="PANTHER" id="PTHR43024:SF1">
    <property type="entry name" value="UDP-N-ACETYLMURAMOYL-TRIPEPTIDE--D-ALANYL-D-ALANINE LIGASE"/>
    <property type="match status" value="1"/>
</dbReference>
<evidence type="ECO:0000256" key="1">
    <source>
        <dbReference type="ARBA" id="ARBA00022490"/>
    </source>
</evidence>